<feature type="signal peptide" evidence="2">
    <location>
        <begin position="1"/>
        <end position="19"/>
    </location>
</feature>
<dbReference type="AlphaFoldDB" id="A0A367XNK6"/>
<protein>
    <recommendedName>
        <fullName evidence="3">Alsin helical array domain-containing protein</fullName>
    </recommendedName>
</protein>
<feature type="compositionally biased region" description="Low complexity" evidence="1">
    <location>
        <begin position="29"/>
        <end position="49"/>
    </location>
</feature>
<dbReference type="InterPro" id="IPR059093">
    <property type="entry name" value="HA_Alsin"/>
</dbReference>
<feature type="domain" description="Alsin helical array" evidence="3">
    <location>
        <begin position="23"/>
        <end position="77"/>
    </location>
</feature>
<name>A0A367XNK6_9ASCO</name>
<evidence type="ECO:0000259" key="3">
    <source>
        <dbReference type="Pfam" id="PF26202"/>
    </source>
</evidence>
<dbReference type="Proteomes" id="UP000253472">
    <property type="component" value="Unassembled WGS sequence"/>
</dbReference>
<sequence>MQYSKIISILIVSVGLASAAVGTSKSDSKNNNNNNSNRKNNNNNNASNVTVTTTTTTRHHNGAVVEDMSVFGSLAALAAGVLLM</sequence>
<feature type="chain" id="PRO_5016778165" description="Alsin helical array domain-containing protein" evidence="2">
    <location>
        <begin position="20"/>
        <end position="84"/>
    </location>
</feature>
<accession>A0A367XNK6</accession>
<feature type="region of interest" description="Disordered" evidence="1">
    <location>
        <begin position="22"/>
        <end position="49"/>
    </location>
</feature>
<evidence type="ECO:0000256" key="1">
    <source>
        <dbReference type="SAM" id="MobiDB-lite"/>
    </source>
</evidence>
<proteinExistence type="predicted"/>
<dbReference type="EMBL" id="QLNQ01000030">
    <property type="protein sequence ID" value="RCK54750.1"/>
    <property type="molecule type" value="Genomic_DNA"/>
</dbReference>
<comment type="caution">
    <text evidence="4">The sequence shown here is derived from an EMBL/GenBank/DDBJ whole genome shotgun (WGS) entry which is preliminary data.</text>
</comment>
<evidence type="ECO:0000313" key="4">
    <source>
        <dbReference type="EMBL" id="RCK54750.1"/>
    </source>
</evidence>
<evidence type="ECO:0000256" key="2">
    <source>
        <dbReference type="SAM" id="SignalP"/>
    </source>
</evidence>
<keyword evidence="2" id="KW-0732">Signal</keyword>
<organism evidence="4 5">
    <name type="scientific">Candida viswanathii</name>
    <dbReference type="NCBI Taxonomy" id="5486"/>
    <lineage>
        <taxon>Eukaryota</taxon>
        <taxon>Fungi</taxon>
        <taxon>Dikarya</taxon>
        <taxon>Ascomycota</taxon>
        <taxon>Saccharomycotina</taxon>
        <taxon>Pichiomycetes</taxon>
        <taxon>Debaryomycetaceae</taxon>
        <taxon>Candida/Lodderomyces clade</taxon>
        <taxon>Candida</taxon>
    </lineage>
</organism>
<reference evidence="4 5" key="1">
    <citation type="submission" date="2018-06" db="EMBL/GenBank/DDBJ databases">
        <title>Whole genome sequencing of Candida tropicalis (genome annotated by CSBL at Korea University).</title>
        <authorList>
            <person name="Ahn J."/>
        </authorList>
    </citation>
    <scope>NUCLEOTIDE SEQUENCE [LARGE SCALE GENOMIC DNA]</scope>
    <source>
        <strain evidence="4 5">ATCC 20962</strain>
    </source>
</reference>
<evidence type="ECO:0000313" key="5">
    <source>
        <dbReference type="Proteomes" id="UP000253472"/>
    </source>
</evidence>
<keyword evidence="5" id="KW-1185">Reference proteome</keyword>
<gene>
    <name evidence="4" type="ORF">Cantr_03744</name>
</gene>
<dbReference type="Pfam" id="PF26202">
    <property type="entry name" value="HA_Alsin"/>
    <property type="match status" value="1"/>
</dbReference>